<feature type="transmembrane region" description="Helical" evidence="4">
    <location>
        <begin position="280"/>
        <end position="298"/>
    </location>
</feature>
<evidence type="ECO:0000313" key="7">
    <source>
        <dbReference type="EMBL" id="RKG34087.1"/>
    </source>
</evidence>
<sequence>MRIWKYLCLLLCFMWNIACAEEIFPINSTCQATIHTVEKVKTKSLENIPSSGWKRIGPLPDIWEKQPDWKNYNGGAWYRLTWGWGCRQGTHLNEPIALSLGYINSAGAIYLNGDLLWKDRNLIEPLSTGWNIVRHWILPKTGLKPDENVIMVYVVGYGNLKAGLGQIAFNNVENNAAFVTKKRWENRTLFQINLILSGTLGIICLIIWLFRREEPSFGWFALSSLMWMGFISNVLRIETAPFPNLIVASKVNMIFFILYFLAFCLYLLRFIGEKKPKTEKAVLFISFILLLANIFATLKNIQPVFNIIVFFYTLLFTVTYIYLCIKAYKSKRIDFIFLALCMSAIVFFGLFDIFSYTIWGGSELPPLTPYTSPIVTVFIVVILGARLNRNIRKVEKFNEHLAQKVHQVSEDLSASLHDKHQLELSNARLHERMKLSHDLHDGLGASIVRSMIMVDQCAHPIPNQQFLSMLKLLRDDLRQIIDSGSAENNRVPESPVLWVAPVRYRFNSLLDEMDIRGQWQLPAQWIFVPNALQCLTLIRILEESLINVVKHSQADKVLIRMQFLSDTQLELTVEDNGIGFDVQCVYQNGMSIGMRSMKMRAERMGGEFNIQSEAGRTCMKVVFSAENSTINSGEI</sequence>
<keyword evidence="4" id="KW-0812">Transmembrane</keyword>
<dbReference type="InterPro" id="IPR008979">
    <property type="entry name" value="Galactose-bd-like_sf"/>
</dbReference>
<feature type="transmembrane region" description="Helical" evidence="4">
    <location>
        <begin position="370"/>
        <end position="387"/>
    </location>
</feature>
<feature type="transmembrane region" description="Helical" evidence="4">
    <location>
        <begin position="335"/>
        <end position="358"/>
    </location>
</feature>
<keyword evidence="4" id="KW-1133">Transmembrane helix</keyword>
<keyword evidence="5" id="KW-0732">Signal</keyword>
<feature type="domain" description="Histidine kinase/HSP90-like ATPase" evidence="6">
    <location>
        <begin position="532"/>
        <end position="627"/>
    </location>
</feature>
<keyword evidence="4" id="KW-0472">Membrane</keyword>
<dbReference type="Proteomes" id="UP000282388">
    <property type="component" value="Unassembled WGS sequence"/>
</dbReference>
<dbReference type="GO" id="GO:0016301">
    <property type="term" value="F:kinase activity"/>
    <property type="evidence" value="ECO:0007669"/>
    <property type="project" value="UniProtKB-KW"/>
</dbReference>
<dbReference type="EMBL" id="RAXV01000002">
    <property type="protein sequence ID" value="RKG34087.1"/>
    <property type="molecule type" value="Genomic_DNA"/>
</dbReference>
<dbReference type="GO" id="GO:0000160">
    <property type="term" value="P:phosphorelay signal transduction system"/>
    <property type="evidence" value="ECO:0007669"/>
    <property type="project" value="UniProtKB-KW"/>
</dbReference>
<dbReference type="CDD" id="cd16917">
    <property type="entry name" value="HATPase_UhpB-NarQ-NarX-like"/>
    <property type="match status" value="1"/>
</dbReference>
<reference evidence="7 8" key="1">
    <citation type="submission" date="2018-09" db="EMBL/GenBank/DDBJ databases">
        <title>The draft genome of Acinetobacter spp. strains.</title>
        <authorList>
            <person name="Qin J."/>
            <person name="Feng Y."/>
            <person name="Zong Z."/>
        </authorList>
    </citation>
    <scope>NUCLEOTIDE SEQUENCE [LARGE SCALE GENOMIC DNA]</scope>
    <source>
        <strain evidence="7 8">WCHAc060012</strain>
    </source>
</reference>
<keyword evidence="8" id="KW-1185">Reference proteome</keyword>
<keyword evidence="7" id="KW-0067">ATP-binding</keyword>
<dbReference type="InterPro" id="IPR050482">
    <property type="entry name" value="Sensor_HK_TwoCompSys"/>
</dbReference>
<feature type="transmembrane region" description="Helical" evidence="4">
    <location>
        <begin position="217"/>
        <end position="235"/>
    </location>
</feature>
<feature type="transmembrane region" description="Helical" evidence="4">
    <location>
        <begin position="189"/>
        <end position="210"/>
    </location>
</feature>
<dbReference type="RefSeq" id="WP_120401291.1">
    <property type="nucleotide sequence ID" value="NZ_RAXV01000002.1"/>
</dbReference>
<gene>
    <name evidence="7" type="ORF">D7V32_02215</name>
</gene>
<dbReference type="SMART" id="SM00387">
    <property type="entry name" value="HATPase_c"/>
    <property type="match status" value="1"/>
</dbReference>
<evidence type="ECO:0000313" key="8">
    <source>
        <dbReference type="Proteomes" id="UP000282388"/>
    </source>
</evidence>
<dbReference type="Pfam" id="PF07695">
    <property type="entry name" value="7TMR-DISM_7TM"/>
    <property type="match status" value="1"/>
</dbReference>
<feature type="transmembrane region" description="Helical" evidence="4">
    <location>
        <begin position="247"/>
        <end position="268"/>
    </location>
</feature>
<dbReference type="SUPFAM" id="SSF55874">
    <property type="entry name" value="ATPase domain of HSP90 chaperone/DNA topoisomerase II/histidine kinase"/>
    <property type="match status" value="1"/>
</dbReference>
<dbReference type="AlphaFoldDB" id="A0A3A8EGM6"/>
<keyword evidence="7" id="KW-0547">Nucleotide-binding</keyword>
<protein>
    <submittedName>
        <fullName evidence="7">ATP-binding protein</fullName>
    </submittedName>
</protein>
<dbReference type="InterPro" id="IPR003594">
    <property type="entry name" value="HATPase_dom"/>
</dbReference>
<feature type="transmembrane region" description="Helical" evidence="4">
    <location>
        <begin position="304"/>
        <end position="323"/>
    </location>
</feature>
<evidence type="ECO:0000256" key="1">
    <source>
        <dbReference type="ARBA" id="ARBA00022679"/>
    </source>
</evidence>
<comment type="caution">
    <text evidence="7">The sequence shown here is derived from an EMBL/GenBank/DDBJ whole genome shotgun (WGS) entry which is preliminary data.</text>
</comment>
<dbReference type="InterPro" id="IPR011623">
    <property type="entry name" value="7TMR_DISM_rcpt_extracell_dom1"/>
</dbReference>
<organism evidence="7 8">
    <name type="scientific">Acinetobacter tianfuensis</name>
    <dbReference type="NCBI Taxonomy" id="2419603"/>
    <lineage>
        <taxon>Bacteria</taxon>
        <taxon>Pseudomonadati</taxon>
        <taxon>Pseudomonadota</taxon>
        <taxon>Gammaproteobacteria</taxon>
        <taxon>Moraxellales</taxon>
        <taxon>Moraxellaceae</taxon>
        <taxon>Acinetobacter</taxon>
    </lineage>
</organism>
<feature type="chain" id="PRO_5017417046" evidence="5">
    <location>
        <begin position="21"/>
        <end position="635"/>
    </location>
</feature>
<dbReference type="PANTHER" id="PTHR24421">
    <property type="entry name" value="NITRATE/NITRITE SENSOR PROTEIN NARX-RELATED"/>
    <property type="match status" value="1"/>
</dbReference>
<dbReference type="InterPro" id="IPR036890">
    <property type="entry name" value="HATPase_C_sf"/>
</dbReference>
<proteinExistence type="predicted"/>
<dbReference type="SUPFAM" id="SSF49785">
    <property type="entry name" value="Galactose-binding domain-like"/>
    <property type="match status" value="1"/>
</dbReference>
<dbReference type="Gene3D" id="3.30.565.10">
    <property type="entry name" value="Histidine kinase-like ATPase, C-terminal domain"/>
    <property type="match status" value="1"/>
</dbReference>
<evidence type="ECO:0000259" key="6">
    <source>
        <dbReference type="SMART" id="SM00387"/>
    </source>
</evidence>
<keyword evidence="3" id="KW-0902">Two-component regulatory system</keyword>
<evidence type="ECO:0000256" key="5">
    <source>
        <dbReference type="SAM" id="SignalP"/>
    </source>
</evidence>
<evidence type="ECO:0000256" key="3">
    <source>
        <dbReference type="ARBA" id="ARBA00023012"/>
    </source>
</evidence>
<evidence type="ECO:0000256" key="2">
    <source>
        <dbReference type="ARBA" id="ARBA00022777"/>
    </source>
</evidence>
<dbReference type="GO" id="GO:0005524">
    <property type="term" value="F:ATP binding"/>
    <property type="evidence" value="ECO:0007669"/>
    <property type="project" value="UniProtKB-KW"/>
</dbReference>
<accession>A0A3A8EGM6</accession>
<dbReference type="Gene3D" id="2.60.120.260">
    <property type="entry name" value="Galactose-binding domain-like"/>
    <property type="match status" value="1"/>
</dbReference>
<keyword evidence="2" id="KW-0418">Kinase</keyword>
<keyword evidence="1" id="KW-0808">Transferase</keyword>
<dbReference type="OrthoDB" id="9797605at2"/>
<dbReference type="Pfam" id="PF02518">
    <property type="entry name" value="HATPase_c"/>
    <property type="match status" value="1"/>
</dbReference>
<name>A0A3A8EGM6_9GAMM</name>
<evidence type="ECO:0000256" key="4">
    <source>
        <dbReference type="SAM" id="Phobius"/>
    </source>
</evidence>
<feature type="signal peptide" evidence="5">
    <location>
        <begin position="1"/>
        <end position="20"/>
    </location>
</feature>